<evidence type="ECO:0000256" key="1">
    <source>
        <dbReference type="SAM" id="MobiDB-lite"/>
    </source>
</evidence>
<dbReference type="InterPro" id="IPR038056">
    <property type="entry name" value="YjbR-like_sf"/>
</dbReference>
<evidence type="ECO:0000259" key="2">
    <source>
        <dbReference type="Pfam" id="PF13208"/>
    </source>
</evidence>
<gene>
    <name evidence="4" type="ORF">IAB37_01125</name>
</gene>
<dbReference type="EMBL" id="DVHA01000033">
    <property type="protein sequence ID" value="HIR60170.1"/>
    <property type="molecule type" value="Genomic_DNA"/>
</dbReference>
<protein>
    <submittedName>
        <fullName evidence="4">TerB N-terminal domain-containing protein</fullName>
    </submittedName>
</protein>
<reference evidence="4" key="1">
    <citation type="submission" date="2020-10" db="EMBL/GenBank/DDBJ databases">
        <authorList>
            <person name="Gilroy R."/>
        </authorList>
    </citation>
    <scope>NUCLEOTIDE SEQUENCE</scope>
    <source>
        <strain evidence="4">CHK189-12415</strain>
    </source>
</reference>
<evidence type="ECO:0000259" key="3">
    <source>
        <dbReference type="Pfam" id="PF15615"/>
    </source>
</evidence>
<feature type="non-terminal residue" evidence="4">
    <location>
        <position position="580"/>
    </location>
</feature>
<dbReference type="SUPFAM" id="SSF142906">
    <property type="entry name" value="YjbR-like"/>
    <property type="match status" value="1"/>
</dbReference>
<proteinExistence type="predicted"/>
<feature type="domain" description="TerB-C" evidence="3">
    <location>
        <begin position="470"/>
        <end position="580"/>
    </location>
</feature>
<comment type="caution">
    <text evidence="4">The sequence shown here is derived from an EMBL/GenBank/DDBJ whole genome shotgun (WGS) entry which is preliminary data.</text>
</comment>
<name>A0A9D1DWA8_9FIRM</name>
<dbReference type="Pfam" id="PF13208">
    <property type="entry name" value="TerB_N"/>
    <property type="match status" value="1"/>
</dbReference>
<feature type="domain" description="TerB N-terminal" evidence="2">
    <location>
        <begin position="145"/>
        <end position="362"/>
    </location>
</feature>
<evidence type="ECO:0000313" key="5">
    <source>
        <dbReference type="Proteomes" id="UP000824241"/>
    </source>
</evidence>
<dbReference type="AlphaFoldDB" id="A0A9D1DWA8"/>
<dbReference type="Pfam" id="PF15615">
    <property type="entry name" value="TerB_C"/>
    <property type="match status" value="1"/>
</dbReference>
<dbReference type="Proteomes" id="UP000824241">
    <property type="component" value="Unassembled WGS sequence"/>
</dbReference>
<organism evidence="4 5">
    <name type="scientific">Candidatus Faecivivens stercoravium</name>
    <dbReference type="NCBI Taxonomy" id="2840803"/>
    <lineage>
        <taxon>Bacteria</taxon>
        <taxon>Bacillati</taxon>
        <taxon>Bacillota</taxon>
        <taxon>Clostridia</taxon>
        <taxon>Eubacteriales</taxon>
        <taxon>Oscillospiraceae</taxon>
        <taxon>Oscillospiraceae incertae sedis</taxon>
        <taxon>Candidatus Faecivivens</taxon>
    </lineage>
</organism>
<feature type="region of interest" description="Disordered" evidence="1">
    <location>
        <begin position="508"/>
        <end position="537"/>
    </location>
</feature>
<sequence length="580" mass="65996">MDLAELAAYAEEKYRMREEHKWSEFPGFSVLTDPDTGKWVALLMRQWDFDAGMEIQRCDIKCGREALSGRMPGLSAPFRMKGEKWVGVKIEEVDSPEAVFRLLDRAIAAGRQQGATIVLNQAPVQQKVVYGDTALPRRERRPMMDEAVPEKIRQMLALYQYQDGSFEGKCRNFYRQGKFMEDYTDDEPWTGDIQRYFPTYHDLNIRQLRGYFTWRAGVRRGEFTPAAASMAYLYLYELLNGIGVCSPEEALEKMRAFEAGFLDAGFGDAAMRGNLHRWMLDYGVLHGVPAEQLRPLIDPIVLQKDEALAVLRDPEGQDDEAVFSALCGMSGKKLEQSPMVKRNEQQGKHLFAAVWRTALQMGAEDGRDFFTACFGEPKAFPWYPLANAVYWTEEPHPETDYHLDNCRTYRCRGGVWREQRYDSLSFDRQRLQTLLREADRLLRKELKTGHYLREMPGDTWAAVYTEAAIQAERQAAIEAARPKITLDLSSLDQIRQDAQATRDSLLTEEEMDKGTEEEKVPAAPPAPSEPEPGETIAGLDPVHTRILLALLNGGPIEKELKENHLMLSVVADTINGALFD</sequence>
<dbReference type="InterPro" id="IPR028932">
    <property type="entry name" value="TerB-C"/>
</dbReference>
<evidence type="ECO:0000313" key="4">
    <source>
        <dbReference type="EMBL" id="HIR60170.1"/>
    </source>
</evidence>
<dbReference type="Gene3D" id="3.90.1150.30">
    <property type="match status" value="1"/>
</dbReference>
<reference evidence="4" key="2">
    <citation type="journal article" date="2021" name="PeerJ">
        <title>Extensive microbial diversity within the chicken gut microbiome revealed by metagenomics and culture.</title>
        <authorList>
            <person name="Gilroy R."/>
            <person name="Ravi A."/>
            <person name="Getino M."/>
            <person name="Pursley I."/>
            <person name="Horton D.L."/>
            <person name="Alikhan N.F."/>
            <person name="Baker D."/>
            <person name="Gharbi K."/>
            <person name="Hall N."/>
            <person name="Watson M."/>
            <person name="Adriaenssens E.M."/>
            <person name="Foster-Nyarko E."/>
            <person name="Jarju S."/>
            <person name="Secka A."/>
            <person name="Antonio M."/>
            <person name="Oren A."/>
            <person name="Chaudhuri R.R."/>
            <person name="La Ragione R."/>
            <person name="Hildebrand F."/>
            <person name="Pallen M.J."/>
        </authorList>
    </citation>
    <scope>NUCLEOTIDE SEQUENCE</scope>
    <source>
        <strain evidence="4">CHK189-12415</strain>
    </source>
</reference>
<accession>A0A9D1DWA8</accession>
<dbReference type="InterPro" id="IPR025266">
    <property type="entry name" value="TerB_N"/>
</dbReference>